<accession>A0AAV4SY72</accession>
<name>A0AAV4SY72_9ARAC</name>
<organism evidence="1 2">
    <name type="scientific">Caerostris darwini</name>
    <dbReference type="NCBI Taxonomy" id="1538125"/>
    <lineage>
        <taxon>Eukaryota</taxon>
        <taxon>Metazoa</taxon>
        <taxon>Ecdysozoa</taxon>
        <taxon>Arthropoda</taxon>
        <taxon>Chelicerata</taxon>
        <taxon>Arachnida</taxon>
        <taxon>Araneae</taxon>
        <taxon>Araneomorphae</taxon>
        <taxon>Entelegynae</taxon>
        <taxon>Araneoidea</taxon>
        <taxon>Araneidae</taxon>
        <taxon>Caerostris</taxon>
    </lineage>
</organism>
<protein>
    <submittedName>
        <fullName evidence="1">Uncharacterized protein</fullName>
    </submittedName>
</protein>
<evidence type="ECO:0000313" key="1">
    <source>
        <dbReference type="EMBL" id="GIY37916.1"/>
    </source>
</evidence>
<dbReference type="EMBL" id="BPLQ01008524">
    <property type="protein sequence ID" value="GIY37916.1"/>
    <property type="molecule type" value="Genomic_DNA"/>
</dbReference>
<keyword evidence="2" id="KW-1185">Reference proteome</keyword>
<dbReference type="Proteomes" id="UP001054837">
    <property type="component" value="Unassembled WGS sequence"/>
</dbReference>
<dbReference type="AlphaFoldDB" id="A0AAV4SY72"/>
<sequence>MKNNCSCITQLQKKTALRATERKIGNLSGMVMFSESKKPIAHTTDYKIRIYFGKEEMNIISTSNLEIHKQMKESES</sequence>
<evidence type="ECO:0000313" key="2">
    <source>
        <dbReference type="Proteomes" id="UP001054837"/>
    </source>
</evidence>
<gene>
    <name evidence="1" type="ORF">CDAR_31441</name>
</gene>
<reference evidence="1 2" key="1">
    <citation type="submission" date="2021-06" db="EMBL/GenBank/DDBJ databases">
        <title>Caerostris darwini draft genome.</title>
        <authorList>
            <person name="Kono N."/>
            <person name="Arakawa K."/>
        </authorList>
    </citation>
    <scope>NUCLEOTIDE SEQUENCE [LARGE SCALE GENOMIC DNA]</scope>
</reference>
<comment type="caution">
    <text evidence="1">The sequence shown here is derived from an EMBL/GenBank/DDBJ whole genome shotgun (WGS) entry which is preliminary data.</text>
</comment>
<proteinExistence type="predicted"/>